<evidence type="ECO:0000313" key="2">
    <source>
        <dbReference type="EMBL" id="VDK57035.1"/>
    </source>
</evidence>
<protein>
    <submittedName>
        <fullName evidence="4">Saposin B-type domain-containing protein</fullName>
    </submittedName>
</protein>
<feature type="chain" id="PRO_5043121272" evidence="1">
    <location>
        <begin position="18"/>
        <end position="139"/>
    </location>
</feature>
<keyword evidence="1" id="KW-0732">Signal</keyword>
<sequence length="139" mass="15231">MNTLLLVLAVGVSLVNSQECSSPAGTKKAFGKYLTCIKRMLDDDYGVYEEEIREHNRKAAAACFAPTIAAANTKERCVLATSDLEQKAWDRNGPLRDCSICRTFAAGAIKAILSTPPDEQRCIRNEVTKAVAREADYCL</sequence>
<dbReference type="WBParaSite" id="ASIM_0001676301-mRNA-1">
    <property type="protein sequence ID" value="ASIM_0001676301-mRNA-1"/>
    <property type="gene ID" value="ASIM_0001676301"/>
</dbReference>
<dbReference type="OrthoDB" id="5811517at2759"/>
<keyword evidence="3" id="KW-1185">Reference proteome</keyword>
<reference evidence="4" key="1">
    <citation type="submission" date="2017-02" db="UniProtKB">
        <authorList>
            <consortium name="WormBaseParasite"/>
        </authorList>
    </citation>
    <scope>IDENTIFICATION</scope>
</reference>
<accession>A0A0M3K722</accession>
<reference evidence="2 3" key="2">
    <citation type="submission" date="2018-11" db="EMBL/GenBank/DDBJ databases">
        <authorList>
            <consortium name="Pathogen Informatics"/>
        </authorList>
    </citation>
    <scope>NUCLEOTIDE SEQUENCE [LARGE SCALE GENOMIC DNA]</scope>
</reference>
<proteinExistence type="predicted"/>
<dbReference type="EMBL" id="UYRR01032865">
    <property type="protein sequence ID" value="VDK57035.1"/>
    <property type="molecule type" value="Genomic_DNA"/>
</dbReference>
<organism evidence="4">
    <name type="scientific">Anisakis simplex</name>
    <name type="common">Herring worm</name>
    <dbReference type="NCBI Taxonomy" id="6269"/>
    <lineage>
        <taxon>Eukaryota</taxon>
        <taxon>Metazoa</taxon>
        <taxon>Ecdysozoa</taxon>
        <taxon>Nematoda</taxon>
        <taxon>Chromadorea</taxon>
        <taxon>Rhabditida</taxon>
        <taxon>Spirurina</taxon>
        <taxon>Ascaridomorpha</taxon>
        <taxon>Ascaridoidea</taxon>
        <taxon>Anisakidae</taxon>
        <taxon>Anisakis</taxon>
        <taxon>Anisakis simplex complex</taxon>
    </lineage>
</organism>
<evidence type="ECO:0000313" key="4">
    <source>
        <dbReference type="WBParaSite" id="ASIM_0001676301-mRNA-1"/>
    </source>
</evidence>
<feature type="signal peptide" evidence="1">
    <location>
        <begin position="1"/>
        <end position="17"/>
    </location>
</feature>
<dbReference type="AlphaFoldDB" id="A0A0M3K722"/>
<gene>
    <name evidence="2" type="ORF">ASIM_LOCUS16170</name>
</gene>
<name>A0A0M3K722_ANISI</name>
<dbReference type="Proteomes" id="UP000267096">
    <property type="component" value="Unassembled WGS sequence"/>
</dbReference>
<evidence type="ECO:0000256" key="1">
    <source>
        <dbReference type="SAM" id="SignalP"/>
    </source>
</evidence>
<evidence type="ECO:0000313" key="3">
    <source>
        <dbReference type="Proteomes" id="UP000267096"/>
    </source>
</evidence>